<protein>
    <recommendedName>
        <fullName evidence="2">ATP-dependent 6-phosphofructokinase</fullName>
        <shortName evidence="2">ATP-PFK</shortName>
        <shortName evidence="2">Phosphofructokinase</shortName>
        <ecNumber evidence="2">2.7.1.11</ecNumber>
    </recommendedName>
    <alternativeName>
        <fullName evidence="2">Phosphohexokinase</fullName>
    </alternativeName>
</protein>
<dbReference type="Pfam" id="PF00365">
    <property type="entry name" value="PFK"/>
    <property type="match status" value="1"/>
</dbReference>
<comment type="catalytic activity">
    <reaction evidence="2">
        <text>beta-D-fructose 6-phosphate + ATP = beta-D-fructose 1,6-bisphosphate + ADP + H(+)</text>
        <dbReference type="Rhea" id="RHEA:16109"/>
        <dbReference type="ChEBI" id="CHEBI:15378"/>
        <dbReference type="ChEBI" id="CHEBI:30616"/>
        <dbReference type="ChEBI" id="CHEBI:32966"/>
        <dbReference type="ChEBI" id="CHEBI:57634"/>
        <dbReference type="ChEBI" id="CHEBI:456216"/>
        <dbReference type="EC" id="2.7.1.11"/>
    </reaction>
</comment>
<feature type="binding site" evidence="2">
    <location>
        <position position="167"/>
    </location>
    <ligand>
        <name>substrate</name>
        <note>ligand shared between dimeric partners</note>
    </ligand>
</feature>
<comment type="subcellular location">
    <subcellularLocation>
        <location evidence="2">Cytoplasm</location>
    </subcellularLocation>
</comment>
<comment type="function">
    <text evidence="2">Catalyzes the phosphorylation of D-fructose 6-phosphate to fructose 1,6-bisphosphate by ATP, the first committing step of glycolysis.</text>
</comment>
<comment type="activity regulation">
    <text evidence="2">Allosterically activated by ADP and other diphosphonucleosides, and allosterically inhibited by phosphoenolpyruvate.</text>
</comment>
<feature type="binding site" evidence="2">
    <location>
        <position position="107"/>
    </location>
    <ligand>
        <name>Mg(2+)</name>
        <dbReference type="ChEBI" id="CHEBI:18420"/>
        <note>catalytic</note>
    </ligand>
</feature>
<comment type="caution">
    <text evidence="4">The sequence shown here is derived from an EMBL/GenBank/DDBJ whole genome shotgun (WGS) entry which is preliminary data.</text>
</comment>
<feature type="binding site" evidence="2">
    <location>
        <position position="252"/>
    </location>
    <ligand>
        <name>substrate</name>
        <note>ligand shared between dimeric partners</note>
    </ligand>
</feature>
<feature type="binding site" evidence="2">
    <location>
        <begin position="76"/>
        <end position="77"/>
    </location>
    <ligand>
        <name>ATP</name>
        <dbReference type="ChEBI" id="CHEBI:30616"/>
    </ligand>
</feature>
<evidence type="ECO:0000256" key="2">
    <source>
        <dbReference type="HAMAP-Rule" id="MF_00339"/>
    </source>
</evidence>
<feature type="binding site" description="in other chain" evidence="2">
    <location>
        <begin position="174"/>
        <end position="176"/>
    </location>
    <ligand>
        <name>substrate</name>
        <note>ligand shared between dimeric partners</note>
    </ligand>
</feature>
<evidence type="ECO:0000256" key="1">
    <source>
        <dbReference type="ARBA" id="ARBA00022533"/>
    </source>
</evidence>
<evidence type="ECO:0000259" key="3">
    <source>
        <dbReference type="Pfam" id="PF00365"/>
    </source>
</evidence>
<dbReference type="InterPro" id="IPR012828">
    <property type="entry name" value="PFKA_ATP_prok"/>
</dbReference>
<dbReference type="GO" id="GO:0003872">
    <property type="term" value="F:6-phosphofructokinase activity"/>
    <property type="evidence" value="ECO:0007669"/>
    <property type="project" value="UniProtKB-EC"/>
</dbReference>
<dbReference type="NCBIfam" id="NF002872">
    <property type="entry name" value="PRK03202.1"/>
    <property type="match status" value="1"/>
</dbReference>
<keyword evidence="2" id="KW-0963">Cytoplasm</keyword>
<dbReference type="PANTHER" id="PTHR13697">
    <property type="entry name" value="PHOSPHOFRUCTOKINASE"/>
    <property type="match status" value="1"/>
</dbReference>
<dbReference type="InterPro" id="IPR000023">
    <property type="entry name" value="Phosphofructokinase_dom"/>
</dbReference>
<dbReference type="PROSITE" id="PS00433">
    <property type="entry name" value="PHOSPHOFRUCTOKINASE"/>
    <property type="match status" value="1"/>
</dbReference>
<comment type="similarity">
    <text evidence="2">Belongs to the phosphofructokinase type A (PFKA) family. ATP-dependent PFK group I subfamily. Prokaryotic clade 'B1' sub-subfamily.</text>
</comment>
<feature type="binding site" description="in other chain" evidence="2">
    <location>
        <begin position="130"/>
        <end position="132"/>
    </location>
    <ligand>
        <name>substrate</name>
        <note>ligand shared between dimeric partners</note>
    </ligand>
</feature>
<feature type="active site" description="Proton acceptor" evidence="2">
    <location>
        <position position="132"/>
    </location>
</feature>
<keyword evidence="2" id="KW-0479">Metal-binding</keyword>
<feature type="binding site" description="in other chain" evidence="2">
    <location>
        <begin position="258"/>
        <end position="261"/>
    </location>
    <ligand>
        <name>substrate</name>
        <note>ligand shared between dimeric partners</note>
    </ligand>
</feature>
<feature type="binding site" description="in other chain" evidence="2">
    <location>
        <begin position="218"/>
        <end position="220"/>
    </location>
    <ligand>
        <name>ADP</name>
        <dbReference type="ChEBI" id="CHEBI:456216"/>
        <note>allosteric activator; ligand shared between dimeric partners</note>
    </ligand>
</feature>
<keyword evidence="2" id="KW-0418">Kinase</keyword>
<name>A0ABS6W3Q2_9FLAO</name>
<dbReference type="RefSeq" id="WP_219040776.1">
    <property type="nucleotide sequence ID" value="NZ_JAHWDF010000013.1"/>
</dbReference>
<feature type="binding site" description="in other chain" evidence="2">
    <location>
        <position position="227"/>
    </location>
    <ligand>
        <name>substrate</name>
        <note>ligand shared between dimeric partners</note>
    </ligand>
</feature>
<dbReference type="HAMAP" id="MF_00339">
    <property type="entry name" value="Phosphofructokinase_I_B1"/>
    <property type="match status" value="1"/>
</dbReference>
<dbReference type="PIRSF" id="PIRSF000532">
    <property type="entry name" value="ATP_PFK_prok"/>
    <property type="match status" value="1"/>
</dbReference>
<gene>
    <name evidence="2 4" type="primary">pfkA</name>
    <name evidence="4" type="ORF">KW502_11870</name>
</gene>
<dbReference type="NCBIfam" id="TIGR02482">
    <property type="entry name" value="PFKA_ATP"/>
    <property type="match status" value="1"/>
</dbReference>
<organism evidence="4 5">
    <name type="scientific">Mesonia aestuariivivens</name>
    <dbReference type="NCBI Taxonomy" id="2796128"/>
    <lineage>
        <taxon>Bacteria</taxon>
        <taxon>Pseudomonadati</taxon>
        <taxon>Bacteroidota</taxon>
        <taxon>Flavobacteriia</taxon>
        <taxon>Flavobacteriales</taxon>
        <taxon>Flavobacteriaceae</taxon>
        <taxon>Mesonia</taxon>
    </lineage>
</organism>
<keyword evidence="2" id="KW-0067">ATP-binding</keyword>
<comment type="caution">
    <text evidence="2">Lacks conserved residue(s) required for the propagation of feature annotation.</text>
</comment>
<accession>A0ABS6W3Q2</accession>
<sequence>MEQKIKNIGVLTSGGDAPGMNAGIRAVVRACAYHKIKCTGIYRGYQGLIEKDFEELNARSVRNIINRGGTFLKSARSRKFMTAEGRTAAYENLISEDIDALVVIGGDGTFTGASIFNKEHNFPVVGIPGTIDNDIRGTDYTIGYDTALNTVVEAIDKIRDTANSHNRLFLVEVMGRDAGDIALNAGIGAGAEEILIPEENLGTDRLLESLKRSKKSGKTSSIIVVAEGDQIGKNIFELAEFIETNLEDYEVRVTVLGHIQRGGSPSCYDRVLASRLGIGAVDALLEGKRDLMVGIKHKKLTFVPFDLAISGENEIDIDLRRVADITSI</sequence>
<keyword evidence="2" id="KW-0460">Magnesium</keyword>
<feature type="binding site" evidence="2">
    <location>
        <begin position="106"/>
        <end position="109"/>
    </location>
    <ligand>
        <name>ATP</name>
        <dbReference type="ChEBI" id="CHEBI:30616"/>
    </ligand>
</feature>
<keyword evidence="2" id="KW-0547">Nucleotide-binding</keyword>
<comment type="pathway">
    <text evidence="2">Carbohydrate degradation; glycolysis; D-glyceraldehyde 3-phosphate and glycerone phosphate from D-glucose: step 3/4.</text>
</comment>
<dbReference type="Proteomes" id="UP000719267">
    <property type="component" value="Unassembled WGS sequence"/>
</dbReference>
<comment type="cofactor">
    <cofactor evidence="2">
        <name>Mg(2+)</name>
        <dbReference type="ChEBI" id="CHEBI:18420"/>
    </cofactor>
</comment>
<feature type="domain" description="Phosphofructokinase" evidence="3">
    <location>
        <begin position="7"/>
        <end position="284"/>
    </location>
</feature>
<evidence type="ECO:0000313" key="5">
    <source>
        <dbReference type="Proteomes" id="UP000719267"/>
    </source>
</evidence>
<feature type="binding site" description="in other chain" evidence="2">
    <location>
        <position position="159"/>
    </location>
    <ligand>
        <name>ADP</name>
        <dbReference type="ChEBI" id="CHEBI:456216"/>
        <note>allosteric activator; ligand shared between dimeric partners</note>
    </ligand>
</feature>
<dbReference type="EMBL" id="JAHWDF010000013">
    <property type="protein sequence ID" value="MBW2962493.1"/>
    <property type="molecule type" value="Genomic_DNA"/>
</dbReference>
<feature type="binding site" evidence="2">
    <location>
        <position position="15"/>
    </location>
    <ligand>
        <name>ATP</name>
        <dbReference type="ChEBI" id="CHEBI:30616"/>
    </ligand>
</feature>
<reference evidence="4 5" key="1">
    <citation type="submission" date="2021-07" db="EMBL/GenBank/DDBJ databases">
        <title>Mesonia aestuariivivens sp. nov., isolated from a tidal flat.</title>
        <authorList>
            <person name="Kim Y.-O."/>
            <person name="Yoon J.-H."/>
        </authorList>
    </citation>
    <scope>NUCLEOTIDE SEQUENCE [LARGE SCALE GENOMIC DNA]</scope>
    <source>
        <strain evidence="4 5">JHPTF-M18</strain>
    </source>
</reference>
<comment type="subunit">
    <text evidence="2">Homotetramer.</text>
</comment>
<dbReference type="PANTHER" id="PTHR13697:SF4">
    <property type="entry name" value="ATP-DEPENDENT 6-PHOSPHOFRUCTOKINASE"/>
    <property type="match status" value="1"/>
</dbReference>
<feature type="binding site" evidence="2">
    <location>
        <begin position="25"/>
        <end position="29"/>
    </location>
    <ligand>
        <name>ADP</name>
        <dbReference type="ChEBI" id="CHEBI:456216"/>
        <note>allosteric activator; ligand shared between dimeric partners</note>
    </ligand>
</feature>
<dbReference type="InterPro" id="IPR015912">
    <property type="entry name" value="Phosphofructokinase_CS"/>
</dbReference>
<keyword evidence="1 2" id="KW-0021">Allosteric enzyme</keyword>
<evidence type="ECO:0000313" key="4">
    <source>
        <dbReference type="EMBL" id="MBW2962493.1"/>
    </source>
</evidence>
<proteinExistence type="inferred from homology"/>
<dbReference type="InterPro" id="IPR012003">
    <property type="entry name" value="ATP_PFK_prok-type"/>
</dbReference>
<feature type="binding site" description="in other chain" evidence="2">
    <location>
        <begin position="190"/>
        <end position="192"/>
    </location>
    <ligand>
        <name>ADP</name>
        <dbReference type="ChEBI" id="CHEBI:456216"/>
        <note>allosteric activator; ligand shared between dimeric partners</note>
    </ligand>
</feature>
<keyword evidence="5" id="KW-1185">Reference proteome</keyword>
<dbReference type="EC" id="2.7.1.11" evidence="2"/>
<keyword evidence="2 4" id="KW-0808">Transferase</keyword>
<keyword evidence="2" id="KW-0324">Glycolysis</keyword>